<accession>A0AAW3SA25</accession>
<dbReference type="Proteomes" id="UP000822271">
    <property type="component" value="Unassembled WGS sequence"/>
</dbReference>
<name>A0AAW3SA25_STEMA</name>
<reference evidence="1" key="1">
    <citation type="submission" date="2018-09" db="EMBL/GenBank/DDBJ databases">
        <authorList>
            <person name="Groschel M."/>
            <person name="Kohl T."/>
            <person name="Conchillo-Sole O."/>
            <person name="Mamat U."/>
            <person name="Yero D."/>
            <person name="Niemann S."/>
            <person name="Daura X."/>
            <person name="Gibert I."/>
        </authorList>
    </citation>
    <scope>NUCLEOTIDE SEQUENCE</scope>
    <source>
        <strain evidence="1">OG156</strain>
    </source>
</reference>
<organism evidence="1 2">
    <name type="scientific">Stenotrophomonas maltophilia</name>
    <name type="common">Pseudomonas maltophilia</name>
    <name type="synonym">Xanthomonas maltophilia</name>
    <dbReference type="NCBI Taxonomy" id="40324"/>
    <lineage>
        <taxon>Bacteria</taxon>
        <taxon>Pseudomonadati</taxon>
        <taxon>Pseudomonadota</taxon>
        <taxon>Gammaproteobacteria</taxon>
        <taxon>Lysobacterales</taxon>
        <taxon>Lysobacteraceae</taxon>
        <taxon>Stenotrophomonas</taxon>
        <taxon>Stenotrophomonas maltophilia group</taxon>
    </lineage>
</organism>
<proteinExistence type="predicted"/>
<gene>
    <name evidence="1" type="ORF">D7Y33_20900</name>
</gene>
<sequence length="62" mass="7023">MSGCGVSAAWMPRPSPQGRVYGVPAPRHRPAQQTEKPEPLWLWLLLWNLTLPLRVPGRRPGR</sequence>
<dbReference type="AlphaFoldDB" id="A0AAW3SA25"/>
<protein>
    <submittedName>
        <fullName evidence="1">Uncharacterized protein</fullName>
    </submittedName>
</protein>
<evidence type="ECO:0000313" key="2">
    <source>
        <dbReference type="Proteomes" id="UP000822271"/>
    </source>
</evidence>
<comment type="caution">
    <text evidence="1">The sequence shown here is derived from an EMBL/GenBank/DDBJ whole genome shotgun (WGS) entry which is preliminary data.</text>
</comment>
<reference evidence="1" key="2">
    <citation type="journal article" date="2020" name="Front. Microbiol.">
        <title>Genetic Variants of the DSF Quorum Sensing System in Stenotrophomonas maltophilia Influence Virulence and Resistance Phenotypes Among Genotypically Diverse Clinical Isolates.</title>
        <authorList>
            <person name="Yero D."/>
            <person name="Huedo P."/>
            <person name="Conchillo-Sole O."/>
            <person name="Martinez-Servat S."/>
            <person name="Mamat U."/>
            <person name="Coves X."/>
            <person name="Llanas F."/>
            <person name="Roca I."/>
            <person name="Vila J."/>
            <person name="Schaible U.E."/>
            <person name="Daura X."/>
            <person name="Gibert I."/>
        </authorList>
    </citation>
    <scope>NUCLEOTIDE SEQUENCE</scope>
    <source>
        <strain evidence="1">OG156</strain>
    </source>
</reference>
<dbReference type="EMBL" id="RAUE01000037">
    <property type="protein sequence ID" value="MBA0313440.1"/>
    <property type="molecule type" value="Genomic_DNA"/>
</dbReference>
<evidence type="ECO:0000313" key="1">
    <source>
        <dbReference type="EMBL" id="MBA0313440.1"/>
    </source>
</evidence>